<dbReference type="PANTHER" id="PTHR24220:SF659">
    <property type="entry name" value="TRANSPORTER, PUTATIVE-RELATED"/>
    <property type="match status" value="1"/>
</dbReference>
<comment type="caution">
    <text evidence="4">The sequence shown here is derived from an EMBL/GenBank/DDBJ whole genome shotgun (WGS) entry which is preliminary data.</text>
</comment>
<proteinExistence type="predicted"/>
<dbReference type="RefSeq" id="WP_141996221.1">
    <property type="nucleotide sequence ID" value="NZ_VFML01000001.1"/>
</dbReference>
<dbReference type="InterPro" id="IPR027417">
    <property type="entry name" value="P-loop_NTPase"/>
</dbReference>
<dbReference type="GO" id="GO:0005524">
    <property type="term" value="F:ATP binding"/>
    <property type="evidence" value="ECO:0007669"/>
    <property type="project" value="UniProtKB-KW"/>
</dbReference>
<dbReference type="InterPro" id="IPR003593">
    <property type="entry name" value="AAA+_ATPase"/>
</dbReference>
<dbReference type="AlphaFoldDB" id="A0A542DEB0"/>
<reference evidence="4 5" key="1">
    <citation type="submission" date="2019-06" db="EMBL/GenBank/DDBJ databases">
        <title>Sequencing the genomes of 1000 actinobacteria strains.</title>
        <authorList>
            <person name="Klenk H.-P."/>
        </authorList>
    </citation>
    <scope>NUCLEOTIDE SEQUENCE [LARGE SCALE GENOMIC DNA]</scope>
    <source>
        <strain evidence="4 5">DSM 45679</strain>
    </source>
</reference>
<dbReference type="InterPro" id="IPR015854">
    <property type="entry name" value="ABC_transpr_LolD-like"/>
</dbReference>
<dbReference type="PANTHER" id="PTHR24220">
    <property type="entry name" value="IMPORT ATP-BINDING PROTEIN"/>
    <property type="match status" value="1"/>
</dbReference>
<evidence type="ECO:0000313" key="5">
    <source>
        <dbReference type="Proteomes" id="UP000320876"/>
    </source>
</evidence>
<evidence type="ECO:0000256" key="1">
    <source>
        <dbReference type="ARBA" id="ARBA00022741"/>
    </source>
</evidence>
<feature type="domain" description="ABC transporter" evidence="3">
    <location>
        <begin position="7"/>
        <end position="217"/>
    </location>
</feature>
<organism evidence="4 5">
    <name type="scientific">Amycolatopsis cihanbeyliensis</name>
    <dbReference type="NCBI Taxonomy" id="1128664"/>
    <lineage>
        <taxon>Bacteria</taxon>
        <taxon>Bacillati</taxon>
        <taxon>Actinomycetota</taxon>
        <taxon>Actinomycetes</taxon>
        <taxon>Pseudonocardiales</taxon>
        <taxon>Pseudonocardiaceae</taxon>
        <taxon>Amycolatopsis</taxon>
    </lineage>
</organism>
<protein>
    <submittedName>
        <fullName evidence="4">ABC-type cobalamin/Fe3+-siderophores transport system ATPase subunit</fullName>
    </submittedName>
</protein>
<dbReference type="GO" id="GO:0005886">
    <property type="term" value="C:plasma membrane"/>
    <property type="evidence" value="ECO:0007669"/>
    <property type="project" value="TreeGrafter"/>
</dbReference>
<dbReference type="OrthoDB" id="5296765at2"/>
<sequence length="217" mass="22752">MTVGARVTLTGVCCAHGGRRVVREVGLSVEPGQRVAMTGTNGSGKTTLLRSILGLHPTSAGTVEVDGHRARTAADWDRRRRVAAWIPQRQVAGRFPLLAGELLASSGAKAEALAAADRLGVGVLAEQPVHTLSGGQLQRMYLARAMGCVAAGATLLLADEPTAALDFAGQEDTAELLAALPVTVLVVTHDRALARHCDRVLEMADGQLRELPAEVTR</sequence>
<dbReference type="SUPFAM" id="SSF52540">
    <property type="entry name" value="P-loop containing nucleoside triphosphate hydrolases"/>
    <property type="match status" value="1"/>
</dbReference>
<dbReference type="SMART" id="SM00382">
    <property type="entry name" value="AAA"/>
    <property type="match status" value="1"/>
</dbReference>
<keyword evidence="5" id="KW-1185">Reference proteome</keyword>
<dbReference type="EMBL" id="VFML01000001">
    <property type="protein sequence ID" value="TQJ01410.1"/>
    <property type="molecule type" value="Genomic_DNA"/>
</dbReference>
<accession>A0A542DEB0</accession>
<dbReference type="GO" id="GO:0022857">
    <property type="term" value="F:transmembrane transporter activity"/>
    <property type="evidence" value="ECO:0007669"/>
    <property type="project" value="TreeGrafter"/>
</dbReference>
<evidence type="ECO:0000259" key="3">
    <source>
        <dbReference type="PROSITE" id="PS50893"/>
    </source>
</evidence>
<dbReference type="GO" id="GO:0016887">
    <property type="term" value="F:ATP hydrolysis activity"/>
    <property type="evidence" value="ECO:0007669"/>
    <property type="project" value="InterPro"/>
</dbReference>
<keyword evidence="2" id="KW-0067">ATP-binding</keyword>
<dbReference type="Gene3D" id="3.40.50.300">
    <property type="entry name" value="P-loop containing nucleotide triphosphate hydrolases"/>
    <property type="match status" value="1"/>
</dbReference>
<dbReference type="PROSITE" id="PS50893">
    <property type="entry name" value="ABC_TRANSPORTER_2"/>
    <property type="match status" value="1"/>
</dbReference>
<dbReference type="InterPro" id="IPR003439">
    <property type="entry name" value="ABC_transporter-like_ATP-bd"/>
</dbReference>
<dbReference type="Proteomes" id="UP000320876">
    <property type="component" value="Unassembled WGS sequence"/>
</dbReference>
<dbReference type="Pfam" id="PF00005">
    <property type="entry name" value="ABC_tran"/>
    <property type="match status" value="1"/>
</dbReference>
<gene>
    <name evidence="4" type="ORF">FB471_1088</name>
</gene>
<name>A0A542DEB0_AMYCI</name>
<evidence type="ECO:0000313" key="4">
    <source>
        <dbReference type="EMBL" id="TQJ01410.1"/>
    </source>
</evidence>
<keyword evidence="1" id="KW-0547">Nucleotide-binding</keyword>
<evidence type="ECO:0000256" key="2">
    <source>
        <dbReference type="ARBA" id="ARBA00022840"/>
    </source>
</evidence>